<organism evidence="2 3">
    <name type="scientific">Collybiopsis confluens</name>
    <dbReference type="NCBI Taxonomy" id="2823264"/>
    <lineage>
        <taxon>Eukaryota</taxon>
        <taxon>Fungi</taxon>
        <taxon>Dikarya</taxon>
        <taxon>Basidiomycota</taxon>
        <taxon>Agaricomycotina</taxon>
        <taxon>Agaricomycetes</taxon>
        <taxon>Agaricomycetidae</taxon>
        <taxon>Agaricales</taxon>
        <taxon>Marasmiineae</taxon>
        <taxon>Omphalotaceae</taxon>
        <taxon>Collybiopsis</taxon>
    </lineage>
</organism>
<dbReference type="OrthoDB" id="3246510at2759"/>
<dbReference type="AlphaFoldDB" id="A0A8H5G819"/>
<dbReference type="Proteomes" id="UP000518752">
    <property type="component" value="Unassembled WGS sequence"/>
</dbReference>
<evidence type="ECO:0000256" key="1">
    <source>
        <dbReference type="SAM" id="Coils"/>
    </source>
</evidence>
<proteinExistence type="predicted"/>
<protein>
    <submittedName>
        <fullName evidence="2">Uncharacterized protein</fullName>
    </submittedName>
</protein>
<feature type="coiled-coil region" evidence="1">
    <location>
        <begin position="69"/>
        <end position="102"/>
    </location>
</feature>
<name>A0A8H5G819_9AGAR</name>
<reference evidence="2 3" key="1">
    <citation type="journal article" date="2020" name="ISME J.">
        <title>Uncovering the hidden diversity of litter-decomposition mechanisms in mushroom-forming fungi.</title>
        <authorList>
            <person name="Floudas D."/>
            <person name="Bentzer J."/>
            <person name="Ahren D."/>
            <person name="Johansson T."/>
            <person name="Persson P."/>
            <person name="Tunlid A."/>
        </authorList>
    </citation>
    <scope>NUCLEOTIDE SEQUENCE [LARGE SCALE GENOMIC DNA]</scope>
    <source>
        <strain evidence="2 3">CBS 406.79</strain>
    </source>
</reference>
<feature type="coiled-coil region" evidence="1">
    <location>
        <begin position="301"/>
        <end position="377"/>
    </location>
</feature>
<comment type="caution">
    <text evidence="2">The sequence shown here is derived from an EMBL/GenBank/DDBJ whole genome shotgun (WGS) entry which is preliminary data.</text>
</comment>
<sequence>MEHMKMRYEAAYESIPKMRDELESLRQISSDAVKDSSGRHLLKVSQTRELIEELQSDCHSGRFFPQQVVQLLRNQLHDLSQLVEAKEEIAEAEGRRKEEGDRFLRSMSMLETTGKRVEVLASKLGQREQEYAELLTEGLKLENHLTDANERYGLMLPMEKQLTDVPMQNYERLQAHEETKGALQTSAQKDAAKISELESNLRLSQAGEASTRSKAEGALERVKVLEADLKVKLKRECDAADEESRKISTCLTALQEQFDSQTVALKSVKEHSEYLEKRLLSSEEARATKLESTHGQYKTDLAVLEEQKTNLQDVVSRLRDDISKLEPSVEKLQEERAILQGSLERYRNENSRLDSNAEAHDSEISKLRKRVDELKDD</sequence>
<gene>
    <name evidence="2" type="ORF">D9757_012156</name>
</gene>
<accession>A0A8H5G819</accession>
<evidence type="ECO:0000313" key="2">
    <source>
        <dbReference type="EMBL" id="KAF5359971.1"/>
    </source>
</evidence>
<keyword evidence="1" id="KW-0175">Coiled coil</keyword>
<keyword evidence="3" id="KW-1185">Reference proteome</keyword>
<dbReference type="EMBL" id="JAACJN010000221">
    <property type="protein sequence ID" value="KAF5359971.1"/>
    <property type="molecule type" value="Genomic_DNA"/>
</dbReference>
<evidence type="ECO:0000313" key="3">
    <source>
        <dbReference type="Proteomes" id="UP000518752"/>
    </source>
</evidence>